<keyword evidence="5" id="KW-0732">Signal</keyword>
<dbReference type="PRINTS" id="PR00496">
    <property type="entry name" value="NAPIN"/>
</dbReference>
<feature type="signal peptide" evidence="5">
    <location>
        <begin position="1"/>
        <end position="21"/>
    </location>
</feature>
<evidence type="ECO:0000259" key="6">
    <source>
        <dbReference type="SMART" id="SM00499"/>
    </source>
</evidence>
<feature type="domain" description="Bifunctional inhibitor/plant lipid transfer protein/seed storage helical" evidence="6">
    <location>
        <begin position="58"/>
        <end position="158"/>
    </location>
</feature>
<dbReference type="SMART" id="SM00499">
    <property type="entry name" value="AAI"/>
    <property type="match status" value="1"/>
</dbReference>
<accession>A0A6D2IAN2</accession>
<dbReference type="Gene3D" id="1.10.110.10">
    <property type="entry name" value="Plant lipid-transfer and hydrophobic proteins"/>
    <property type="match status" value="1"/>
</dbReference>
<comment type="similarity">
    <text evidence="1">Belongs to the 2S seed storage albumins family.</text>
</comment>
<evidence type="ECO:0000256" key="2">
    <source>
        <dbReference type="ARBA" id="ARBA00022761"/>
    </source>
</evidence>
<dbReference type="PANTHER" id="PTHR35496">
    <property type="entry name" value="2S SEED STORAGE PROTEIN 1-RELATED"/>
    <property type="match status" value="1"/>
</dbReference>
<name>A0A6D2IAN2_9BRAS</name>
<keyword evidence="2" id="KW-0758">Storage protein</keyword>
<reference evidence="7" key="1">
    <citation type="submission" date="2020-01" db="EMBL/GenBank/DDBJ databases">
        <authorList>
            <person name="Mishra B."/>
        </authorList>
    </citation>
    <scope>NUCLEOTIDE SEQUENCE [LARGE SCALE GENOMIC DNA]</scope>
</reference>
<keyword evidence="4" id="KW-1015">Disulfide bond</keyword>
<proteinExistence type="inferred from homology"/>
<dbReference type="InterPro" id="IPR016140">
    <property type="entry name" value="Bifunc_inhib/LTP/seed_store"/>
</dbReference>
<protein>
    <recommendedName>
        <fullName evidence="6">Bifunctional inhibitor/plant lipid transfer protein/seed storage helical domain-containing protein</fullName>
    </recommendedName>
</protein>
<dbReference type="EMBL" id="CACVBM020000999">
    <property type="protein sequence ID" value="CAA7025294.1"/>
    <property type="molecule type" value="Genomic_DNA"/>
</dbReference>
<gene>
    <name evidence="7" type="ORF">MERR_LOCUS12529</name>
</gene>
<dbReference type="Pfam" id="PF00234">
    <property type="entry name" value="Tryp_alpha_amyl"/>
    <property type="match status" value="1"/>
</dbReference>
<evidence type="ECO:0000313" key="8">
    <source>
        <dbReference type="Proteomes" id="UP000467841"/>
    </source>
</evidence>
<evidence type="ECO:0000256" key="3">
    <source>
        <dbReference type="ARBA" id="ARBA00023129"/>
    </source>
</evidence>
<evidence type="ECO:0000256" key="5">
    <source>
        <dbReference type="SAM" id="SignalP"/>
    </source>
</evidence>
<dbReference type="CDD" id="cd00261">
    <property type="entry name" value="AAI_SS"/>
    <property type="match status" value="1"/>
</dbReference>
<dbReference type="AlphaFoldDB" id="A0A6D2IAN2"/>
<evidence type="ECO:0000256" key="4">
    <source>
        <dbReference type="ARBA" id="ARBA00023157"/>
    </source>
</evidence>
<comment type="caution">
    <text evidence="7">The sequence shown here is derived from an EMBL/GenBank/DDBJ whole genome shotgun (WGS) entry which is preliminary data.</text>
</comment>
<dbReference type="PANTHER" id="PTHR35496:SF20">
    <property type="entry name" value="2S SEED STORAGE PROTEIN 1-RELATED"/>
    <property type="match status" value="1"/>
</dbReference>
<dbReference type="InterPro" id="IPR000617">
    <property type="entry name" value="Napin/2SS/CON"/>
</dbReference>
<sequence>MANKLFLVSATLALLFLLTNASIYRTIVEFDDKGPKDPQRKIKECRKEFQQEKHLIACQEWIRKQAMQQGGGGQPLNVDFDFEDAIENPMGPQQRPPLLQQCCNELHQEEEACVCPTLKRAAKAVRSQGQLPPQQMSSIFQTAKHLPSVCEVQRVSICPFDKAPPLFPPYY</sequence>
<feature type="chain" id="PRO_5025413889" description="Bifunctional inhibitor/plant lipid transfer protein/seed storage helical domain-containing protein" evidence="5">
    <location>
        <begin position="22"/>
        <end position="171"/>
    </location>
</feature>
<evidence type="ECO:0000313" key="7">
    <source>
        <dbReference type="EMBL" id="CAA7025294.1"/>
    </source>
</evidence>
<keyword evidence="3" id="KW-0708">Seed storage protein</keyword>
<dbReference type="OrthoDB" id="1922883at2759"/>
<keyword evidence="8" id="KW-1185">Reference proteome</keyword>
<dbReference type="GO" id="GO:0045735">
    <property type="term" value="F:nutrient reservoir activity"/>
    <property type="evidence" value="ECO:0007669"/>
    <property type="project" value="UniProtKB-KW"/>
</dbReference>
<dbReference type="Proteomes" id="UP000467841">
    <property type="component" value="Unassembled WGS sequence"/>
</dbReference>
<dbReference type="SUPFAM" id="SSF47699">
    <property type="entry name" value="Bifunctional inhibitor/lipid-transfer protein/seed storage 2S albumin"/>
    <property type="match status" value="1"/>
</dbReference>
<organism evidence="7 8">
    <name type="scientific">Microthlaspi erraticum</name>
    <dbReference type="NCBI Taxonomy" id="1685480"/>
    <lineage>
        <taxon>Eukaryota</taxon>
        <taxon>Viridiplantae</taxon>
        <taxon>Streptophyta</taxon>
        <taxon>Embryophyta</taxon>
        <taxon>Tracheophyta</taxon>
        <taxon>Spermatophyta</taxon>
        <taxon>Magnoliopsida</taxon>
        <taxon>eudicotyledons</taxon>
        <taxon>Gunneridae</taxon>
        <taxon>Pentapetalae</taxon>
        <taxon>rosids</taxon>
        <taxon>malvids</taxon>
        <taxon>Brassicales</taxon>
        <taxon>Brassicaceae</taxon>
        <taxon>Coluteocarpeae</taxon>
        <taxon>Microthlaspi</taxon>
    </lineage>
</organism>
<evidence type="ECO:0000256" key="1">
    <source>
        <dbReference type="ARBA" id="ARBA00008262"/>
    </source>
</evidence>
<dbReference type="InterPro" id="IPR036312">
    <property type="entry name" value="Bifun_inhib/LTP/seed_sf"/>
</dbReference>